<dbReference type="EMBL" id="FOKA01000001">
    <property type="protein sequence ID" value="SFA75125.1"/>
    <property type="molecule type" value="Genomic_DNA"/>
</dbReference>
<evidence type="ECO:0000256" key="1">
    <source>
        <dbReference type="SAM" id="MobiDB-lite"/>
    </source>
</evidence>
<feature type="domain" description="FAD dependent oxidoreductase" evidence="2">
    <location>
        <begin position="63"/>
        <end position="423"/>
    </location>
</feature>
<dbReference type="Gene3D" id="3.30.9.10">
    <property type="entry name" value="D-Amino Acid Oxidase, subunit A, domain 2"/>
    <property type="match status" value="1"/>
</dbReference>
<evidence type="ECO:0000259" key="2">
    <source>
        <dbReference type="Pfam" id="PF01266"/>
    </source>
</evidence>
<dbReference type="PRINTS" id="PR00419">
    <property type="entry name" value="ADXRDTASE"/>
</dbReference>
<dbReference type="SUPFAM" id="SSF51905">
    <property type="entry name" value="FAD/NAD(P)-binding domain"/>
    <property type="match status" value="1"/>
</dbReference>
<dbReference type="Pfam" id="PF01266">
    <property type="entry name" value="DAO"/>
    <property type="match status" value="1"/>
</dbReference>
<dbReference type="PANTHER" id="PTHR13847">
    <property type="entry name" value="SARCOSINE DEHYDROGENASE-RELATED"/>
    <property type="match status" value="1"/>
</dbReference>
<dbReference type="AlphaFoldDB" id="A0A1I0VFJ1"/>
<reference evidence="3 4" key="1">
    <citation type="submission" date="2016-10" db="EMBL/GenBank/DDBJ databases">
        <authorList>
            <person name="de Groot N.N."/>
        </authorList>
    </citation>
    <scope>NUCLEOTIDE SEQUENCE [LARGE SCALE GENOMIC DNA]</scope>
    <source>
        <strain evidence="3 4">CGMCC 4.6945</strain>
    </source>
</reference>
<dbReference type="RefSeq" id="WP_239078644.1">
    <property type="nucleotide sequence ID" value="NZ_BONM01000003.1"/>
</dbReference>
<dbReference type="STRING" id="988821.SAMN05421867_101366"/>
<proteinExistence type="predicted"/>
<feature type="region of interest" description="Disordered" evidence="1">
    <location>
        <begin position="1"/>
        <end position="26"/>
    </location>
</feature>
<feature type="compositionally biased region" description="Gly residues" evidence="1">
    <location>
        <begin position="8"/>
        <end position="22"/>
    </location>
</feature>
<keyword evidence="4" id="KW-1185">Reference proteome</keyword>
<dbReference type="GO" id="GO:0005737">
    <property type="term" value="C:cytoplasm"/>
    <property type="evidence" value="ECO:0007669"/>
    <property type="project" value="TreeGrafter"/>
</dbReference>
<dbReference type="PANTHER" id="PTHR13847:SF285">
    <property type="entry name" value="FAD DEPENDENT OXIDOREDUCTASE DOMAIN-CONTAINING PROTEIN"/>
    <property type="match status" value="1"/>
</dbReference>
<dbReference type="Proteomes" id="UP000199012">
    <property type="component" value="Unassembled WGS sequence"/>
</dbReference>
<sequence>MTPPAGSGAPGRPGGRAGGGRSTAGPAAREDLRGLSLWWDQVADEDPGALVPRPPLDGDTTADVAVVGAGLTGLWTAYYLLEADSSLEVVLVEREVAGYGASGRNGGWCSALFPTSAAALARRHGREGALALRAAMRDTVVEVGGVAAAEEIDCGFAYGGTVTLARSAAQLARVRASVAEDAAWGDESELLDAPGFAAHVRAAGVVGGAFTPDCARLQPARLVRGLVRVLEERGVRLVEGTRALRLSPGAVVTDHGTVRARHVLRATEAWTPDLPGSRRAVAPVYSLMVATAPLPAAAWEEIGLERGQTFTDGRNLIVYGQRTTDDRIAFGGRGAPYHLGSRVRPSFDRDEAVFAHLRAELVALLPVLRGVDMTHAWGGPLAVPRDWHASVGLDRATGLGWAGGYVGDGVATTNLAGRTLADLVTGADSELVRLPWVDHRSPDWEREPLRWAGITAGLRGAALADRVEDRTGRPSRVAALLGRLTGH</sequence>
<accession>A0A1I0VFJ1</accession>
<name>A0A1I0VFJ1_9CELL</name>
<gene>
    <name evidence="3" type="ORF">SAMN05421867_101366</name>
</gene>
<organism evidence="3 4">
    <name type="scientific">Cellulomonas marina</name>
    <dbReference type="NCBI Taxonomy" id="988821"/>
    <lineage>
        <taxon>Bacteria</taxon>
        <taxon>Bacillati</taxon>
        <taxon>Actinomycetota</taxon>
        <taxon>Actinomycetes</taxon>
        <taxon>Micrococcales</taxon>
        <taxon>Cellulomonadaceae</taxon>
        <taxon>Cellulomonas</taxon>
    </lineage>
</organism>
<dbReference type="InterPro" id="IPR036188">
    <property type="entry name" value="FAD/NAD-bd_sf"/>
</dbReference>
<protein>
    <submittedName>
        <fullName evidence="3">Glycine/D-amino acid oxidase</fullName>
    </submittedName>
</protein>
<evidence type="ECO:0000313" key="3">
    <source>
        <dbReference type="EMBL" id="SFA75125.1"/>
    </source>
</evidence>
<dbReference type="InterPro" id="IPR006076">
    <property type="entry name" value="FAD-dep_OxRdtase"/>
</dbReference>
<evidence type="ECO:0000313" key="4">
    <source>
        <dbReference type="Proteomes" id="UP000199012"/>
    </source>
</evidence>
<dbReference type="Gene3D" id="3.50.50.60">
    <property type="entry name" value="FAD/NAD(P)-binding domain"/>
    <property type="match status" value="1"/>
</dbReference>